<keyword evidence="2" id="KW-1185">Reference proteome</keyword>
<proteinExistence type="predicted"/>
<organism evidence="1 2">
    <name type="scientific">Saprolegnia diclina (strain VS20)</name>
    <dbReference type="NCBI Taxonomy" id="1156394"/>
    <lineage>
        <taxon>Eukaryota</taxon>
        <taxon>Sar</taxon>
        <taxon>Stramenopiles</taxon>
        <taxon>Oomycota</taxon>
        <taxon>Saprolegniomycetes</taxon>
        <taxon>Saprolegniales</taxon>
        <taxon>Saprolegniaceae</taxon>
        <taxon>Saprolegnia</taxon>
    </lineage>
</organism>
<sequence length="73" mass="8258">MAQHMAKTYGIYKLQSSCVGFGNSRFVKILAPHLGGTFTTVPSGSDLLTTFKKISVADQDSWPRRRRDRQRQL</sequence>
<dbReference type="Proteomes" id="UP000030762">
    <property type="component" value="Unassembled WGS sequence"/>
</dbReference>
<dbReference type="VEuPathDB" id="FungiDB:SDRG_04107"/>
<dbReference type="RefSeq" id="XP_008607988.1">
    <property type="nucleotide sequence ID" value="XM_008609766.1"/>
</dbReference>
<evidence type="ECO:0000313" key="2">
    <source>
        <dbReference type="Proteomes" id="UP000030762"/>
    </source>
</evidence>
<protein>
    <submittedName>
        <fullName evidence="1">Uncharacterized protein</fullName>
    </submittedName>
</protein>
<gene>
    <name evidence="1" type="ORF">SDRG_04107</name>
</gene>
<dbReference type="GeneID" id="19944834"/>
<name>T0QUP1_SAPDV</name>
<dbReference type="AlphaFoldDB" id="T0QUP1"/>
<accession>T0QUP1</accession>
<evidence type="ECO:0000313" key="1">
    <source>
        <dbReference type="EMBL" id="EQC38396.1"/>
    </source>
</evidence>
<dbReference type="EMBL" id="JH767141">
    <property type="protein sequence ID" value="EQC38396.1"/>
    <property type="molecule type" value="Genomic_DNA"/>
</dbReference>
<reference evidence="1 2" key="1">
    <citation type="submission" date="2012-04" db="EMBL/GenBank/DDBJ databases">
        <title>The Genome Sequence of Saprolegnia declina VS20.</title>
        <authorList>
            <consortium name="The Broad Institute Genome Sequencing Platform"/>
            <person name="Russ C."/>
            <person name="Nusbaum C."/>
            <person name="Tyler B."/>
            <person name="van West P."/>
            <person name="Dieguez-Uribeondo J."/>
            <person name="de Bruijn I."/>
            <person name="Tripathy S."/>
            <person name="Jiang R."/>
            <person name="Young S.K."/>
            <person name="Zeng Q."/>
            <person name="Gargeya S."/>
            <person name="Fitzgerald M."/>
            <person name="Haas B."/>
            <person name="Abouelleil A."/>
            <person name="Alvarado L."/>
            <person name="Arachchi H.M."/>
            <person name="Berlin A."/>
            <person name="Chapman S.B."/>
            <person name="Goldberg J."/>
            <person name="Griggs A."/>
            <person name="Gujja S."/>
            <person name="Hansen M."/>
            <person name="Howarth C."/>
            <person name="Imamovic A."/>
            <person name="Larimer J."/>
            <person name="McCowen C."/>
            <person name="Montmayeur A."/>
            <person name="Murphy C."/>
            <person name="Neiman D."/>
            <person name="Pearson M."/>
            <person name="Priest M."/>
            <person name="Roberts A."/>
            <person name="Saif S."/>
            <person name="Shea T."/>
            <person name="Sisk P."/>
            <person name="Sykes S."/>
            <person name="Wortman J."/>
            <person name="Nusbaum C."/>
            <person name="Birren B."/>
        </authorList>
    </citation>
    <scope>NUCLEOTIDE SEQUENCE [LARGE SCALE GENOMIC DNA]</scope>
    <source>
        <strain evidence="1 2">VS20</strain>
    </source>
</reference>
<dbReference type="InParanoid" id="T0QUP1"/>